<dbReference type="GO" id="GO:0033494">
    <property type="term" value="P:ferulate metabolic process"/>
    <property type="evidence" value="ECO:0007669"/>
    <property type="project" value="TreeGrafter"/>
</dbReference>
<dbReference type="Gene3D" id="3.40.1670.10">
    <property type="entry name" value="UbiD C-terminal domain-like"/>
    <property type="match status" value="1"/>
</dbReference>
<dbReference type="GO" id="GO:0046281">
    <property type="term" value="P:cinnamic acid catabolic process"/>
    <property type="evidence" value="ECO:0007669"/>
    <property type="project" value="TreeGrafter"/>
</dbReference>
<protein>
    <submittedName>
        <fullName evidence="5">Probable prenyl carboxy-lyase</fullName>
        <ecNumber evidence="5">4.1.1.-</ecNumber>
    </submittedName>
</protein>
<dbReference type="GeneID" id="3703438"/>
<dbReference type="InterPro" id="IPR049381">
    <property type="entry name" value="UbiD-like_C"/>
</dbReference>
<evidence type="ECO:0000259" key="2">
    <source>
        <dbReference type="Pfam" id="PF01977"/>
    </source>
</evidence>
<comment type="similarity">
    <text evidence="1">Belongs to the UbiD family.</text>
</comment>
<reference evidence="5 6" key="1">
    <citation type="journal article" date="2005" name="Genome Res.">
        <title>Living with two extremes: conclusions from the genome sequence of Natronomonas pharaonis.</title>
        <authorList>
            <person name="Falb M."/>
            <person name="Pfeiffer F."/>
            <person name="Palm P."/>
            <person name="Rodewald K."/>
            <person name="Hickmann V."/>
            <person name="Tittor J."/>
            <person name="Oesterhelt D."/>
        </authorList>
    </citation>
    <scope>NUCLEOTIDE SEQUENCE [LARGE SCALE GENOMIC DNA]</scope>
    <source>
        <strain evidence="6">ATCC 35678 / DSM 2160 / CIP 103997 / JCM 8858 / NBRC 14720 / NCIMB 2260 / Gabara</strain>
    </source>
</reference>
<dbReference type="InterPro" id="IPR049383">
    <property type="entry name" value="UbiD-like_N"/>
</dbReference>
<feature type="domain" description="3-octaprenyl-4-hydroxybenzoate carboxy-lyase-like Rift-related" evidence="2">
    <location>
        <begin position="108"/>
        <end position="310"/>
    </location>
</feature>
<dbReference type="PANTHER" id="PTHR30108">
    <property type="entry name" value="3-OCTAPRENYL-4-HYDROXYBENZOATE CARBOXY-LYASE-RELATED"/>
    <property type="match status" value="1"/>
</dbReference>
<dbReference type="EC" id="4.1.1.-" evidence="5"/>
<dbReference type="InterPro" id="IPR048304">
    <property type="entry name" value="UbiD_Rift_dom"/>
</dbReference>
<sequence>MSATESFRGFLSALDAAGELNRIQQPVSWDLEAAAITTRANERDAAIPVFETMSGDAASARLVGDPYRGPPTRPWANVARGAGIDPRSDSTTFFEAMVERLESRIEPKTVERDEAPCKAVVNRGSDADLLDLPWPYIHQGDGGRYSSLHTLVAPDPTTEWGRCGDHRAMIHGTQRASVRLLAGEQIPNRYYYDYERGGEPMPVAIAIGPPPAVSFTSNLWIPTGRSEFEFAGSIRGSAIELVECETNDLYVPATAEIVIEGHIHPDDRLDEGPYGDYLGFMHGPRRSMPALDVAAITHRPDPYLPFCVDGSGTGYPFNSSNAIEHACSGPDATIGARAAGFDIERSATWPYTEQTVFVFATEEQYDGYFHDVANFVFTSWGMLRVDFFIFVDADVDPMDPRAVFEAIALHADPEEDFYQFGIERMPKTPLNIYQTPEEKGSADLGTSKTKTAKAYIDATRAENAEGVEQTVYSDRRLRERAQETLATAGFDASKLPLSSGRGKR</sequence>
<dbReference type="KEGG" id="nph:NP_3414A"/>
<dbReference type="InterPro" id="IPR002830">
    <property type="entry name" value="UbiD"/>
</dbReference>
<dbReference type="SUPFAM" id="SSF143968">
    <property type="entry name" value="UbiD C-terminal domain-like"/>
    <property type="match status" value="1"/>
</dbReference>
<dbReference type="STRING" id="348780.NP_3414A"/>
<name>A0A1U7EXB9_NATPD</name>
<evidence type="ECO:0000313" key="5">
    <source>
        <dbReference type="EMBL" id="CAI49798.1"/>
    </source>
</evidence>
<evidence type="ECO:0000313" key="6">
    <source>
        <dbReference type="Proteomes" id="UP000002698"/>
    </source>
</evidence>
<dbReference type="Pfam" id="PF20695">
    <property type="entry name" value="UbiD_N"/>
    <property type="match status" value="1"/>
</dbReference>
<evidence type="ECO:0000259" key="3">
    <source>
        <dbReference type="Pfam" id="PF20695"/>
    </source>
</evidence>
<feature type="domain" description="3-octaprenyl-4-hydroxybenzoate carboxy-lyase-like N-terminal" evidence="3">
    <location>
        <begin position="11"/>
        <end position="66"/>
    </location>
</feature>
<feature type="domain" description="3-octaprenyl-4-hydroxybenzoate carboxy-lyase-like C-terminal" evidence="4">
    <location>
        <begin position="347"/>
        <end position="458"/>
    </location>
</feature>
<dbReference type="RefSeq" id="WP_011323418.1">
    <property type="nucleotide sequence ID" value="NC_007426.1"/>
</dbReference>
<gene>
    <name evidence="5" type="ordered locus">NP_3414A</name>
</gene>
<dbReference type="GO" id="GO:0005737">
    <property type="term" value="C:cytoplasm"/>
    <property type="evidence" value="ECO:0007669"/>
    <property type="project" value="TreeGrafter"/>
</dbReference>
<dbReference type="PANTHER" id="PTHR30108:SF17">
    <property type="entry name" value="FERULIC ACID DECARBOXYLASE 1"/>
    <property type="match status" value="1"/>
</dbReference>
<dbReference type="Pfam" id="PF20696">
    <property type="entry name" value="UbiD_C"/>
    <property type="match status" value="1"/>
</dbReference>
<dbReference type="Pfam" id="PF01977">
    <property type="entry name" value="UbiD"/>
    <property type="match status" value="1"/>
</dbReference>
<keyword evidence="5" id="KW-0456">Lyase</keyword>
<dbReference type="Proteomes" id="UP000002698">
    <property type="component" value="Chromosome"/>
</dbReference>
<dbReference type="eggNOG" id="arCOG01671">
    <property type="taxonomic scope" value="Archaea"/>
</dbReference>
<dbReference type="AlphaFoldDB" id="A0A1U7EXB9"/>
<keyword evidence="6" id="KW-1185">Reference proteome</keyword>
<evidence type="ECO:0000259" key="4">
    <source>
        <dbReference type="Pfam" id="PF20696"/>
    </source>
</evidence>
<accession>A0A1U7EXB9</accession>
<evidence type="ECO:0000256" key="1">
    <source>
        <dbReference type="ARBA" id="ARBA00010021"/>
    </source>
</evidence>
<dbReference type="HOGENOM" id="CLU_023348_0_0_2"/>
<dbReference type="SUPFAM" id="SSF50475">
    <property type="entry name" value="FMN-binding split barrel"/>
    <property type="match status" value="1"/>
</dbReference>
<organism evidence="5 6">
    <name type="scientific">Natronomonas pharaonis (strain ATCC 35678 / DSM 2160 / CIP 103997 / JCM 8858 / NBRC 14720 / NCIMB 2260 / Gabara)</name>
    <name type="common">Halobacterium pharaonis</name>
    <dbReference type="NCBI Taxonomy" id="348780"/>
    <lineage>
        <taxon>Archaea</taxon>
        <taxon>Methanobacteriati</taxon>
        <taxon>Methanobacteriota</taxon>
        <taxon>Stenosarchaea group</taxon>
        <taxon>Halobacteria</taxon>
        <taxon>Halobacteriales</taxon>
        <taxon>Natronomonadaceae</taxon>
        <taxon>Natronomonas</taxon>
    </lineage>
</organism>
<dbReference type="GO" id="GO:0016831">
    <property type="term" value="F:carboxy-lyase activity"/>
    <property type="evidence" value="ECO:0007669"/>
    <property type="project" value="InterPro"/>
</dbReference>
<dbReference type="EnsemblBacteria" id="CAI49798">
    <property type="protein sequence ID" value="CAI49798"/>
    <property type="gene ID" value="NP_3414A"/>
</dbReference>
<proteinExistence type="inferred from homology"/>
<dbReference type="OrthoDB" id="8480at2157"/>
<dbReference type="EMBL" id="CR936257">
    <property type="protein sequence ID" value="CAI49798.1"/>
    <property type="molecule type" value="Genomic_DNA"/>
</dbReference>